<protein>
    <submittedName>
        <fullName evidence="1">Uncharacterized protein</fullName>
    </submittedName>
</protein>
<dbReference type="EMBL" id="GBRH01252374">
    <property type="protein sequence ID" value="JAD45521.1"/>
    <property type="molecule type" value="Transcribed_RNA"/>
</dbReference>
<proteinExistence type="predicted"/>
<reference evidence="1" key="2">
    <citation type="journal article" date="2015" name="Data Brief">
        <title>Shoot transcriptome of the giant reed, Arundo donax.</title>
        <authorList>
            <person name="Barrero R.A."/>
            <person name="Guerrero F.D."/>
            <person name="Moolhuijzen P."/>
            <person name="Goolsby J.A."/>
            <person name="Tidwell J."/>
            <person name="Bellgard S.E."/>
            <person name="Bellgard M.I."/>
        </authorList>
    </citation>
    <scope>NUCLEOTIDE SEQUENCE</scope>
    <source>
        <tissue evidence="1">Shoot tissue taken approximately 20 cm above the soil surface</tissue>
    </source>
</reference>
<organism evidence="1">
    <name type="scientific">Arundo donax</name>
    <name type="common">Giant reed</name>
    <name type="synonym">Donax arundinaceus</name>
    <dbReference type="NCBI Taxonomy" id="35708"/>
    <lineage>
        <taxon>Eukaryota</taxon>
        <taxon>Viridiplantae</taxon>
        <taxon>Streptophyta</taxon>
        <taxon>Embryophyta</taxon>
        <taxon>Tracheophyta</taxon>
        <taxon>Spermatophyta</taxon>
        <taxon>Magnoliopsida</taxon>
        <taxon>Liliopsida</taxon>
        <taxon>Poales</taxon>
        <taxon>Poaceae</taxon>
        <taxon>PACMAD clade</taxon>
        <taxon>Arundinoideae</taxon>
        <taxon>Arundineae</taxon>
        <taxon>Arundo</taxon>
    </lineage>
</organism>
<name>A0A0A9A360_ARUDO</name>
<accession>A0A0A9A360</accession>
<sequence length="19" mass="2430">MVMEKKRLMMQLVLEHFHE</sequence>
<reference evidence="1" key="1">
    <citation type="submission" date="2014-09" db="EMBL/GenBank/DDBJ databases">
        <authorList>
            <person name="Magalhaes I.L.F."/>
            <person name="Oliveira U."/>
            <person name="Santos F.R."/>
            <person name="Vidigal T.H.D.A."/>
            <person name="Brescovit A.D."/>
            <person name="Santos A.J."/>
        </authorList>
    </citation>
    <scope>NUCLEOTIDE SEQUENCE</scope>
    <source>
        <tissue evidence="1">Shoot tissue taken approximately 20 cm above the soil surface</tissue>
    </source>
</reference>
<dbReference type="AlphaFoldDB" id="A0A0A9A360"/>
<evidence type="ECO:0000313" key="1">
    <source>
        <dbReference type="EMBL" id="JAD45521.1"/>
    </source>
</evidence>